<protein>
    <submittedName>
        <fullName evidence="1">Uncharacterized protein</fullName>
    </submittedName>
</protein>
<keyword evidence="2" id="KW-1185">Reference proteome</keyword>
<dbReference type="Proteomes" id="UP000199470">
    <property type="component" value="Unassembled WGS sequence"/>
</dbReference>
<dbReference type="EMBL" id="FOTW01000033">
    <property type="protein sequence ID" value="SFM78743.1"/>
    <property type="molecule type" value="Genomic_DNA"/>
</dbReference>
<organism evidence="1 2">
    <name type="scientific">Rugamonas rubra</name>
    <dbReference type="NCBI Taxonomy" id="758825"/>
    <lineage>
        <taxon>Bacteria</taxon>
        <taxon>Pseudomonadati</taxon>
        <taxon>Pseudomonadota</taxon>
        <taxon>Betaproteobacteria</taxon>
        <taxon>Burkholderiales</taxon>
        <taxon>Oxalobacteraceae</taxon>
        <taxon>Telluria group</taxon>
        <taxon>Rugamonas</taxon>
    </lineage>
</organism>
<sequence length="47" mass="5483">MGTFAMQHIESVLRRLQSGESVAQYHIDMIDDPFVIKYIRNMQISRG</sequence>
<name>A0A1I4TQB0_9BURK</name>
<proteinExistence type="predicted"/>
<accession>A0A1I4TQB0</accession>
<evidence type="ECO:0000313" key="1">
    <source>
        <dbReference type="EMBL" id="SFM78743.1"/>
    </source>
</evidence>
<dbReference type="AlphaFoldDB" id="A0A1I4TQB0"/>
<gene>
    <name evidence="1" type="ORF">SAMN02982985_05287</name>
</gene>
<reference evidence="1 2" key="1">
    <citation type="submission" date="2016-10" db="EMBL/GenBank/DDBJ databases">
        <authorList>
            <person name="de Groot N.N."/>
        </authorList>
    </citation>
    <scope>NUCLEOTIDE SEQUENCE [LARGE SCALE GENOMIC DNA]</scope>
    <source>
        <strain evidence="1 2">ATCC 43154</strain>
    </source>
</reference>
<evidence type="ECO:0000313" key="2">
    <source>
        <dbReference type="Proteomes" id="UP000199470"/>
    </source>
</evidence>